<feature type="transmembrane region" description="Helical" evidence="1">
    <location>
        <begin position="26"/>
        <end position="48"/>
    </location>
</feature>
<feature type="transmembrane region" description="Helical" evidence="1">
    <location>
        <begin position="158"/>
        <end position="176"/>
    </location>
</feature>
<keyword evidence="1" id="KW-1133">Transmembrane helix</keyword>
<organism evidence="2 3">
    <name type="scientific">Candidatus Stercoripulliclostridium pullicola</name>
    <dbReference type="NCBI Taxonomy" id="2840953"/>
    <lineage>
        <taxon>Bacteria</taxon>
        <taxon>Bacillati</taxon>
        <taxon>Bacillota</taxon>
        <taxon>Clostridia</taxon>
        <taxon>Eubacteriales</taxon>
        <taxon>Candidatus Stercoripulliclostridium</taxon>
    </lineage>
</organism>
<accession>A0A940DGX8</accession>
<feature type="transmembrane region" description="Helical" evidence="1">
    <location>
        <begin position="208"/>
        <end position="227"/>
    </location>
</feature>
<gene>
    <name evidence="2" type="ORF">IAB16_06030</name>
</gene>
<feature type="transmembrane region" description="Helical" evidence="1">
    <location>
        <begin position="120"/>
        <end position="146"/>
    </location>
</feature>
<reference evidence="2" key="1">
    <citation type="submission" date="2020-10" db="EMBL/GenBank/DDBJ databases">
        <authorList>
            <person name="Gilroy R."/>
        </authorList>
    </citation>
    <scope>NUCLEOTIDE SEQUENCE</scope>
    <source>
        <strain evidence="2">517</strain>
    </source>
</reference>
<reference evidence="2" key="2">
    <citation type="journal article" date="2021" name="PeerJ">
        <title>Extensive microbial diversity within the chicken gut microbiome revealed by metagenomics and culture.</title>
        <authorList>
            <person name="Gilroy R."/>
            <person name="Ravi A."/>
            <person name="Getino M."/>
            <person name="Pursley I."/>
            <person name="Horton D.L."/>
            <person name="Alikhan N.F."/>
            <person name="Baker D."/>
            <person name="Gharbi K."/>
            <person name="Hall N."/>
            <person name="Watson M."/>
            <person name="Adriaenssens E.M."/>
            <person name="Foster-Nyarko E."/>
            <person name="Jarju S."/>
            <person name="Secka A."/>
            <person name="Antonio M."/>
            <person name="Oren A."/>
            <person name="Chaudhuri R.R."/>
            <person name="La Ragione R."/>
            <person name="Hildebrand F."/>
            <person name="Pallen M.J."/>
        </authorList>
    </citation>
    <scope>NUCLEOTIDE SEQUENCE</scope>
    <source>
        <strain evidence="2">517</strain>
    </source>
</reference>
<evidence type="ECO:0000256" key="1">
    <source>
        <dbReference type="SAM" id="Phobius"/>
    </source>
</evidence>
<feature type="transmembrane region" description="Helical" evidence="1">
    <location>
        <begin position="183"/>
        <end position="202"/>
    </location>
</feature>
<feature type="transmembrane region" description="Helical" evidence="1">
    <location>
        <begin position="54"/>
        <end position="77"/>
    </location>
</feature>
<sequence length="232" mass="24999">MKKSDFFGVAATREEHNNQMHNLGRIFTWIALGFICALPIVYCISAGVTPNWSQLGICVPFMAGYWAIGLIEALSYAPLLGTGGQYLSFITGNISNLKLPCSLNSQTIAKTKQGSEEQEIVSTISIAVGSIVTTIIIIIGLIPLAIFQNEIVNVLKPVSPYVIPAIFGGLTMVLMAKYFKIAAIPFAVCLLICLVGNLIGYGETVNSQSTMVIVGMVVSIISTLILYKFNKI</sequence>
<comment type="caution">
    <text evidence="2">The sequence shown here is derived from an EMBL/GenBank/DDBJ whole genome shotgun (WGS) entry which is preliminary data.</text>
</comment>
<protein>
    <submittedName>
        <fullName evidence="2">Uncharacterized protein</fullName>
    </submittedName>
</protein>
<proteinExistence type="predicted"/>
<dbReference type="AlphaFoldDB" id="A0A940DGX8"/>
<dbReference type="EMBL" id="JADINF010000153">
    <property type="protein sequence ID" value="MBO8424560.1"/>
    <property type="molecule type" value="Genomic_DNA"/>
</dbReference>
<keyword evidence="1" id="KW-0472">Membrane</keyword>
<evidence type="ECO:0000313" key="2">
    <source>
        <dbReference type="EMBL" id="MBO8424560.1"/>
    </source>
</evidence>
<keyword evidence="1" id="KW-0812">Transmembrane</keyword>
<name>A0A940DGX8_9FIRM</name>
<evidence type="ECO:0000313" key="3">
    <source>
        <dbReference type="Proteomes" id="UP000727857"/>
    </source>
</evidence>
<dbReference type="Proteomes" id="UP000727857">
    <property type="component" value="Unassembled WGS sequence"/>
</dbReference>